<dbReference type="GO" id="GO:0030127">
    <property type="term" value="C:COPII vesicle coat"/>
    <property type="evidence" value="ECO:0007669"/>
    <property type="project" value="InterPro"/>
</dbReference>
<dbReference type="PANTHER" id="PTHR13803:SF39">
    <property type="entry name" value="SECRETORY 24AB, ISOFORM A"/>
    <property type="match status" value="1"/>
</dbReference>
<accession>A0A3P7KV57</accession>
<evidence type="ECO:0000259" key="1">
    <source>
        <dbReference type="Pfam" id="PF04811"/>
    </source>
</evidence>
<dbReference type="InterPro" id="IPR006896">
    <property type="entry name" value="Sec23/24_trunk_dom"/>
</dbReference>
<sequence length="113" mass="12425">MQMWVIRSFVEKLPVLFEKPTSSSNCIGSALKIVHELIAEIGGRITVFQTTLPTLGAASLKPREDPNQRAGNDVQNLVPATDFYKTLALECTGHQVALDLFLLNTHYADLATL</sequence>
<dbReference type="GO" id="GO:0008270">
    <property type="term" value="F:zinc ion binding"/>
    <property type="evidence" value="ECO:0007669"/>
    <property type="project" value="TreeGrafter"/>
</dbReference>
<dbReference type="Gene3D" id="3.40.50.410">
    <property type="entry name" value="von Willebrand factor, type A domain"/>
    <property type="match status" value="1"/>
</dbReference>
<evidence type="ECO:0000313" key="2">
    <source>
        <dbReference type="EMBL" id="VDM71248.1"/>
    </source>
</evidence>
<dbReference type="InterPro" id="IPR050550">
    <property type="entry name" value="SEC23_SEC24_subfamily"/>
</dbReference>
<proteinExistence type="predicted"/>
<gene>
    <name evidence="2" type="ORF">SVUK_LOCUS6246</name>
</gene>
<keyword evidence="3" id="KW-1185">Reference proteome</keyword>
<dbReference type="GO" id="GO:0090110">
    <property type="term" value="P:COPII-coated vesicle cargo loading"/>
    <property type="evidence" value="ECO:0007669"/>
    <property type="project" value="TreeGrafter"/>
</dbReference>
<dbReference type="GO" id="GO:0006886">
    <property type="term" value="P:intracellular protein transport"/>
    <property type="evidence" value="ECO:0007669"/>
    <property type="project" value="InterPro"/>
</dbReference>
<protein>
    <recommendedName>
        <fullName evidence="1">Sec23/Sec24 trunk domain-containing protein</fullName>
    </recommendedName>
</protein>
<dbReference type="OrthoDB" id="49016at2759"/>
<dbReference type="Proteomes" id="UP000270094">
    <property type="component" value="Unassembled WGS sequence"/>
</dbReference>
<dbReference type="InterPro" id="IPR036465">
    <property type="entry name" value="vWFA_dom_sf"/>
</dbReference>
<dbReference type="GO" id="GO:0070971">
    <property type="term" value="C:endoplasmic reticulum exit site"/>
    <property type="evidence" value="ECO:0007669"/>
    <property type="project" value="TreeGrafter"/>
</dbReference>
<organism evidence="2 3">
    <name type="scientific">Strongylus vulgaris</name>
    <name type="common">Blood worm</name>
    <dbReference type="NCBI Taxonomy" id="40348"/>
    <lineage>
        <taxon>Eukaryota</taxon>
        <taxon>Metazoa</taxon>
        <taxon>Ecdysozoa</taxon>
        <taxon>Nematoda</taxon>
        <taxon>Chromadorea</taxon>
        <taxon>Rhabditida</taxon>
        <taxon>Rhabditina</taxon>
        <taxon>Rhabditomorpha</taxon>
        <taxon>Strongyloidea</taxon>
        <taxon>Strongylidae</taxon>
        <taxon>Strongylus</taxon>
    </lineage>
</organism>
<dbReference type="Pfam" id="PF04811">
    <property type="entry name" value="Sec23_trunk"/>
    <property type="match status" value="1"/>
</dbReference>
<dbReference type="GO" id="GO:0000149">
    <property type="term" value="F:SNARE binding"/>
    <property type="evidence" value="ECO:0007669"/>
    <property type="project" value="TreeGrafter"/>
</dbReference>
<dbReference type="EMBL" id="UYYB01019509">
    <property type="protein sequence ID" value="VDM71248.1"/>
    <property type="molecule type" value="Genomic_DNA"/>
</dbReference>
<reference evidence="2 3" key="1">
    <citation type="submission" date="2018-11" db="EMBL/GenBank/DDBJ databases">
        <authorList>
            <consortium name="Pathogen Informatics"/>
        </authorList>
    </citation>
    <scope>NUCLEOTIDE SEQUENCE [LARGE SCALE GENOMIC DNA]</scope>
</reference>
<evidence type="ECO:0000313" key="3">
    <source>
        <dbReference type="Proteomes" id="UP000270094"/>
    </source>
</evidence>
<name>A0A3P7KV57_STRVU</name>
<dbReference type="AlphaFoldDB" id="A0A3P7KV57"/>
<dbReference type="PANTHER" id="PTHR13803">
    <property type="entry name" value="SEC24-RELATED PROTEIN"/>
    <property type="match status" value="1"/>
</dbReference>
<feature type="domain" description="Sec23/Sec24 trunk" evidence="1">
    <location>
        <begin position="5"/>
        <end position="113"/>
    </location>
</feature>
<dbReference type="SUPFAM" id="SSF53300">
    <property type="entry name" value="vWA-like"/>
    <property type="match status" value="1"/>
</dbReference>
<feature type="non-terminal residue" evidence="2">
    <location>
        <position position="113"/>
    </location>
</feature>